<dbReference type="InterPro" id="IPR042885">
    <property type="entry name" value="HIPP47/16"/>
</dbReference>
<sequence>MGEVVVEVDHEIKWIKHYSSCHKILLVGEGDFSFAACLAKAFATASNIVATSLDSRGVISVAWEGEDKDKVVVIGDGVDAATLTRNLSKKLVFIDLLLEQVHNVNYVHHLHLSINCTSNIM</sequence>
<evidence type="ECO:0000259" key="1">
    <source>
        <dbReference type="Pfam" id="PF10354"/>
    </source>
</evidence>
<dbReference type="EMBL" id="VAHF01000003">
    <property type="protein sequence ID" value="TXG68096.1"/>
    <property type="molecule type" value="Genomic_DNA"/>
</dbReference>
<dbReference type="AlphaFoldDB" id="A0A5C7IHY8"/>
<dbReference type="PANTHER" id="PTHR46932">
    <property type="entry name" value="HEAVY METAL-ASSOCIATED ISOPRENYLATED PLANT PROTEIN 47"/>
    <property type="match status" value="1"/>
</dbReference>
<dbReference type="Proteomes" id="UP000323000">
    <property type="component" value="Chromosome 3"/>
</dbReference>
<dbReference type="PANTHER" id="PTHR46932:SF12">
    <property type="entry name" value="HEAVY METAL-ASSOCIATED ISOPRENYLATED PLANT PROTEIN 47"/>
    <property type="match status" value="1"/>
</dbReference>
<evidence type="ECO:0000313" key="2">
    <source>
        <dbReference type="EMBL" id="TXG68096.1"/>
    </source>
</evidence>
<dbReference type="Pfam" id="PF10354">
    <property type="entry name" value="BMT5-like"/>
    <property type="match status" value="1"/>
</dbReference>
<gene>
    <name evidence="2" type="ORF">EZV62_009371</name>
</gene>
<reference evidence="3" key="1">
    <citation type="journal article" date="2019" name="Gigascience">
        <title>De novo genome assembly of the endangered Acer yangbiense, a plant species with extremely small populations endemic to Yunnan Province, China.</title>
        <authorList>
            <person name="Yang J."/>
            <person name="Wariss H.M."/>
            <person name="Tao L."/>
            <person name="Zhang R."/>
            <person name="Yun Q."/>
            <person name="Hollingsworth P."/>
            <person name="Dao Z."/>
            <person name="Luo G."/>
            <person name="Guo H."/>
            <person name="Ma Y."/>
            <person name="Sun W."/>
        </authorList>
    </citation>
    <scope>NUCLEOTIDE SEQUENCE [LARGE SCALE GENOMIC DNA]</scope>
    <source>
        <strain evidence="3">cv. Malutang</strain>
    </source>
</reference>
<evidence type="ECO:0000313" key="3">
    <source>
        <dbReference type="Proteomes" id="UP000323000"/>
    </source>
</evidence>
<proteinExistence type="predicted"/>
<organism evidence="2 3">
    <name type="scientific">Acer yangbiense</name>
    <dbReference type="NCBI Taxonomy" id="1000413"/>
    <lineage>
        <taxon>Eukaryota</taxon>
        <taxon>Viridiplantae</taxon>
        <taxon>Streptophyta</taxon>
        <taxon>Embryophyta</taxon>
        <taxon>Tracheophyta</taxon>
        <taxon>Spermatophyta</taxon>
        <taxon>Magnoliopsida</taxon>
        <taxon>eudicotyledons</taxon>
        <taxon>Gunneridae</taxon>
        <taxon>Pentapetalae</taxon>
        <taxon>rosids</taxon>
        <taxon>malvids</taxon>
        <taxon>Sapindales</taxon>
        <taxon>Sapindaceae</taxon>
        <taxon>Hippocastanoideae</taxon>
        <taxon>Acereae</taxon>
        <taxon>Acer</taxon>
    </lineage>
</organism>
<dbReference type="Gene3D" id="3.30.70.100">
    <property type="match status" value="1"/>
</dbReference>
<feature type="domain" description="25S rRNA (uridine-N(3))-methyltransferase BMT5-like" evidence="1">
    <location>
        <begin position="25"/>
        <end position="63"/>
    </location>
</feature>
<accession>A0A5C7IHY8</accession>
<keyword evidence="3" id="KW-1185">Reference proteome</keyword>
<dbReference type="GO" id="GO:0070475">
    <property type="term" value="P:rRNA base methylation"/>
    <property type="evidence" value="ECO:0007669"/>
    <property type="project" value="InterPro"/>
</dbReference>
<protein>
    <recommendedName>
        <fullName evidence="1">25S rRNA (uridine-N(3))-methyltransferase BMT5-like domain-containing protein</fullName>
    </recommendedName>
</protein>
<name>A0A5C7IHY8_9ROSI</name>
<dbReference type="InterPro" id="IPR019446">
    <property type="entry name" value="BMT5-like"/>
</dbReference>
<comment type="caution">
    <text evidence="2">The sequence shown here is derived from an EMBL/GenBank/DDBJ whole genome shotgun (WGS) entry which is preliminary data.</text>
</comment>
<dbReference type="OrthoDB" id="273345at2759"/>
<dbReference type="GO" id="GO:0070042">
    <property type="term" value="F:rRNA (uridine-N3-)-methyltransferase activity"/>
    <property type="evidence" value="ECO:0007669"/>
    <property type="project" value="InterPro"/>
</dbReference>